<keyword evidence="3" id="KW-1185">Reference proteome</keyword>
<accession>A0A8J3C7D4</accession>
<dbReference type="AlphaFoldDB" id="A0A8J3C7D4"/>
<gene>
    <name evidence="2" type="ORF">GCM10012275_18470</name>
</gene>
<organism evidence="2 3">
    <name type="scientific">Longimycelium tulufanense</name>
    <dbReference type="NCBI Taxonomy" id="907463"/>
    <lineage>
        <taxon>Bacteria</taxon>
        <taxon>Bacillati</taxon>
        <taxon>Actinomycetota</taxon>
        <taxon>Actinomycetes</taxon>
        <taxon>Pseudonocardiales</taxon>
        <taxon>Pseudonocardiaceae</taxon>
        <taxon>Longimycelium</taxon>
    </lineage>
</organism>
<comment type="caution">
    <text evidence="2">The sequence shown here is derived from an EMBL/GenBank/DDBJ whole genome shotgun (WGS) entry which is preliminary data.</text>
</comment>
<dbReference type="EMBL" id="BMMK01000006">
    <property type="protein sequence ID" value="GGM47720.1"/>
    <property type="molecule type" value="Genomic_DNA"/>
</dbReference>
<reference evidence="2" key="2">
    <citation type="submission" date="2020-09" db="EMBL/GenBank/DDBJ databases">
        <authorList>
            <person name="Sun Q."/>
            <person name="Zhou Y."/>
        </authorList>
    </citation>
    <scope>NUCLEOTIDE SEQUENCE</scope>
    <source>
        <strain evidence="2">CGMCC 4.5737</strain>
    </source>
</reference>
<evidence type="ECO:0000256" key="1">
    <source>
        <dbReference type="SAM" id="MobiDB-lite"/>
    </source>
</evidence>
<reference evidence="2" key="1">
    <citation type="journal article" date="2014" name="Int. J. Syst. Evol. Microbiol.">
        <title>Complete genome sequence of Corynebacterium casei LMG S-19264T (=DSM 44701T), isolated from a smear-ripened cheese.</title>
        <authorList>
            <consortium name="US DOE Joint Genome Institute (JGI-PGF)"/>
            <person name="Walter F."/>
            <person name="Albersmeier A."/>
            <person name="Kalinowski J."/>
            <person name="Ruckert C."/>
        </authorList>
    </citation>
    <scope>NUCLEOTIDE SEQUENCE</scope>
    <source>
        <strain evidence="2">CGMCC 4.5737</strain>
    </source>
</reference>
<feature type="region of interest" description="Disordered" evidence="1">
    <location>
        <begin position="64"/>
        <end position="106"/>
    </location>
</feature>
<dbReference type="Proteomes" id="UP000637578">
    <property type="component" value="Unassembled WGS sequence"/>
</dbReference>
<sequence length="106" mass="11000">MRPAPSSRNTFLCTLACMTGPEHYRIAEKLLNRAEEGEETPHLIQLAQVHATLALAAAAGLNDAKNGLPGADGGSWRKIAGERRGAGAPSQATPSTTVPVEASTPV</sequence>
<evidence type="ECO:0000313" key="3">
    <source>
        <dbReference type="Proteomes" id="UP000637578"/>
    </source>
</evidence>
<evidence type="ECO:0000313" key="2">
    <source>
        <dbReference type="EMBL" id="GGM47720.1"/>
    </source>
</evidence>
<protein>
    <submittedName>
        <fullName evidence="2">Uncharacterized protein</fullName>
    </submittedName>
</protein>
<proteinExistence type="predicted"/>
<name>A0A8J3C7D4_9PSEU</name>